<evidence type="ECO:0000256" key="1">
    <source>
        <dbReference type="SAM" id="MobiDB-lite"/>
    </source>
</evidence>
<organism evidence="2 3">
    <name type="scientific">bacterium (Candidatus Blackallbacteria) CG17_big_fil_post_rev_8_21_14_2_50_48_46</name>
    <dbReference type="NCBI Taxonomy" id="2014261"/>
    <lineage>
        <taxon>Bacteria</taxon>
        <taxon>Candidatus Blackallbacteria</taxon>
    </lineage>
</organism>
<dbReference type="EMBL" id="PFFQ01000065">
    <property type="protein sequence ID" value="PIW13998.1"/>
    <property type="molecule type" value="Genomic_DNA"/>
</dbReference>
<accession>A0A2M7FXL1</accession>
<evidence type="ECO:0000313" key="2">
    <source>
        <dbReference type="EMBL" id="PIW13998.1"/>
    </source>
</evidence>
<feature type="compositionally biased region" description="Low complexity" evidence="1">
    <location>
        <begin position="59"/>
        <end position="79"/>
    </location>
</feature>
<sequence>MSFSREAIHESQKKNTKQLSAPKGETPEKPSTAQLPAPPPLPGIPSASQSKIAPPPIATPAATTAASPPKPSATTAKASAGKRNSQSPNHLDHYVSEMNQEINRVSDVVGNSLDSLGDRISDAFRRLFEPIAQTLMGLAEAFAQTLHKLTVGLVKAILQEFTFVLRTLTDKILGGKRVAQAPTFTEPARGTAQLSAVAEEDDSKIPSFRSGFGTLVELRVFFSTIHNRPFLTEKDIRDFRPGNKRLEYEWMTRAIEEIRNCAPYGQKLPAPPKGTYMGIPMQDVLRNITYSDLESFLVFVSNRPQPFQQKPLKLSEAYATWAHKGAPDH</sequence>
<protein>
    <submittedName>
        <fullName evidence="2">Uncharacterized protein</fullName>
    </submittedName>
</protein>
<dbReference type="AlphaFoldDB" id="A0A2M7FXL1"/>
<feature type="region of interest" description="Disordered" evidence="1">
    <location>
        <begin position="1"/>
        <end position="90"/>
    </location>
</feature>
<proteinExistence type="predicted"/>
<reference evidence="2 3" key="1">
    <citation type="submission" date="2017-09" db="EMBL/GenBank/DDBJ databases">
        <title>Depth-based differentiation of microbial function through sediment-hosted aquifers and enrichment of novel symbionts in the deep terrestrial subsurface.</title>
        <authorList>
            <person name="Probst A.J."/>
            <person name="Ladd B."/>
            <person name="Jarett J.K."/>
            <person name="Geller-Mcgrath D.E."/>
            <person name="Sieber C.M."/>
            <person name="Emerson J.B."/>
            <person name="Anantharaman K."/>
            <person name="Thomas B.C."/>
            <person name="Malmstrom R."/>
            <person name="Stieglmeier M."/>
            <person name="Klingl A."/>
            <person name="Woyke T."/>
            <person name="Ryan C.M."/>
            <person name="Banfield J.F."/>
        </authorList>
    </citation>
    <scope>NUCLEOTIDE SEQUENCE [LARGE SCALE GENOMIC DNA]</scope>
    <source>
        <strain evidence="2">CG17_big_fil_post_rev_8_21_14_2_50_48_46</strain>
    </source>
</reference>
<feature type="compositionally biased region" description="Basic and acidic residues" evidence="1">
    <location>
        <begin position="1"/>
        <end position="13"/>
    </location>
</feature>
<gene>
    <name evidence="2" type="ORF">COW36_23445</name>
</gene>
<name>A0A2M7FXL1_9BACT</name>
<comment type="caution">
    <text evidence="2">The sequence shown here is derived from an EMBL/GenBank/DDBJ whole genome shotgun (WGS) entry which is preliminary data.</text>
</comment>
<evidence type="ECO:0000313" key="3">
    <source>
        <dbReference type="Proteomes" id="UP000231019"/>
    </source>
</evidence>
<dbReference type="Proteomes" id="UP000231019">
    <property type="component" value="Unassembled WGS sequence"/>
</dbReference>